<feature type="compositionally biased region" description="Low complexity" evidence="7">
    <location>
        <begin position="46"/>
        <end position="55"/>
    </location>
</feature>
<gene>
    <name evidence="9 10 11" type="primary">LOC117650671</name>
</gene>
<dbReference type="SUPFAM" id="SSF53335">
    <property type="entry name" value="S-adenosyl-L-methionine-dependent methyltransferases"/>
    <property type="match status" value="1"/>
</dbReference>
<comment type="catalytic activity">
    <reaction evidence="5">
        <text>an adenosine in mRNA + S-adenosyl-L-methionine = an N(6)-methyladenosine in mRNA + S-adenosyl-L-homocysteine + H(+)</text>
        <dbReference type="Rhea" id="RHEA:55584"/>
        <dbReference type="Rhea" id="RHEA-COMP:12414"/>
        <dbReference type="Rhea" id="RHEA-COMP:12417"/>
        <dbReference type="ChEBI" id="CHEBI:15378"/>
        <dbReference type="ChEBI" id="CHEBI:57856"/>
        <dbReference type="ChEBI" id="CHEBI:59789"/>
        <dbReference type="ChEBI" id="CHEBI:74411"/>
        <dbReference type="ChEBI" id="CHEBI:74449"/>
        <dbReference type="EC" id="2.1.1.348"/>
    </reaction>
</comment>
<evidence type="ECO:0000256" key="6">
    <source>
        <dbReference type="PROSITE-ProRule" id="PRU00489"/>
    </source>
</evidence>
<comment type="similarity">
    <text evidence="6">Belongs to the MT-A70-like family.</text>
</comment>
<feature type="compositionally biased region" description="Basic and acidic residues" evidence="7">
    <location>
        <begin position="205"/>
        <end position="221"/>
    </location>
</feature>
<dbReference type="PROSITE" id="PS51143">
    <property type="entry name" value="MT_A70"/>
    <property type="match status" value="1"/>
</dbReference>
<evidence type="ECO:0000313" key="10">
    <source>
        <dbReference type="RefSeq" id="XP_034250147.1"/>
    </source>
</evidence>
<dbReference type="GeneID" id="117650671"/>
<evidence type="ECO:0000313" key="8">
    <source>
        <dbReference type="Proteomes" id="UP000515158"/>
    </source>
</evidence>
<dbReference type="CTD" id="56339"/>
<dbReference type="RefSeq" id="XP_034250154.1">
    <property type="nucleotide sequence ID" value="XM_034394263.1"/>
</dbReference>
<dbReference type="InterPro" id="IPR025848">
    <property type="entry name" value="MT-A70"/>
</dbReference>
<feature type="region of interest" description="Disordered" evidence="7">
    <location>
        <begin position="16"/>
        <end position="70"/>
    </location>
</feature>
<dbReference type="RefSeq" id="XP_034250139.1">
    <property type="nucleotide sequence ID" value="XM_034394248.1"/>
</dbReference>
<dbReference type="OrthoDB" id="10262526at2759"/>
<accession>A0A6P8ZXK4</accession>
<dbReference type="InterPro" id="IPR007757">
    <property type="entry name" value="MT-A70-like"/>
</dbReference>
<dbReference type="GO" id="GO:0001510">
    <property type="term" value="P:RNA methylation"/>
    <property type="evidence" value="ECO:0007669"/>
    <property type="project" value="InterPro"/>
</dbReference>
<dbReference type="AlphaFoldDB" id="A0A6P8ZXK4"/>
<evidence type="ECO:0000256" key="1">
    <source>
        <dbReference type="ARBA" id="ARBA00012160"/>
    </source>
</evidence>
<name>A0A6P8ZXK4_THRPL</name>
<evidence type="ECO:0000256" key="3">
    <source>
        <dbReference type="ARBA" id="ARBA00022679"/>
    </source>
</evidence>
<sequence>MSDAWEDLQALKSKRNSLREKLQKRKKEREDILNRSGGPLGGPEVSPSSLSKSLSTENKRSPSSVVKTSDDLTHDAEIVVEPVKTDPAAEKQLLRCLSEVSLTLPSNSEQLAAMVGRPLLTVTNLLQKFATQQLISIKDGGKDGFLEVVSAEHSKLSAMVLELAETDDDPKPSRSGALPSIRGDTKRKGEELGDEPGNKAAKISNSDKDDTKKSKDPKAEDIMSLLSMPSIKEKESKKMGEEILDLLSKPTAKERSLTERFRSQGGAQVMEFCPHGTKAECAKVKRSGNGGAAQLCKKLHFKKIIQQHTDETLGDCSFLNTCFHMDTCKYVHYEVDGPTVLPRENYGGLGKSEGPSASKDSTILYPPQWVQCDLRYLDMRVLGKFAVIMADPPWDIHMELPYGTMSDDEMRQLGIPTLQDDGLIFLWVTGRAMELGRECLKLWGYERVDEIIWVKTNQLQRIIRTGRTGHWLNHGKEHCLVGMKGSPDNLNRGLDCDVIVAEVRATSHKPDEIYGIIERLSPGTRKIELFGRPHNVQPNWITLGNQVDGVRLVDPELIKAFRERYPDGNCMTPPKT</sequence>
<evidence type="ECO:0000256" key="7">
    <source>
        <dbReference type="SAM" id="MobiDB-lite"/>
    </source>
</evidence>
<dbReference type="GO" id="GO:0001734">
    <property type="term" value="F:mRNA m(6)A methyltransferase activity"/>
    <property type="evidence" value="ECO:0007669"/>
    <property type="project" value="UniProtKB-EC"/>
</dbReference>
<evidence type="ECO:0000256" key="4">
    <source>
        <dbReference type="ARBA" id="ARBA00022691"/>
    </source>
</evidence>
<reference evidence="9 10" key="1">
    <citation type="submission" date="2025-04" db="UniProtKB">
        <authorList>
            <consortium name="RefSeq"/>
        </authorList>
    </citation>
    <scope>IDENTIFICATION</scope>
    <source>
        <tissue evidence="9 10">Total insect</tissue>
    </source>
</reference>
<dbReference type="EC" id="2.1.1.348" evidence="1"/>
<organism evidence="10">
    <name type="scientific">Thrips palmi</name>
    <name type="common">Melon thrips</name>
    <dbReference type="NCBI Taxonomy" id="161013"/>
    <lineage>
        <taxon>Eukaryota</taxon>
        <taxon>Metazoa</taxon>
        <taxon>Ecdysozoa</taxon>
        <taxon>Arthropoda</taxon>
        <taxon>Hexapoda</taxon>
        <taxon>Insecta</taxon>
        <taxon>Pterygota</taxon>
        <taxon>Neoptera</taxon>
        <taxon>Paraneoptera</taxon>
        <taxon>Thysanoptera</taxon>
        <taxon>Terebrantia</taxon>
        <taxon>Thripoidea</taxon>
        <taxon>Thripidae</taxon>
        <taxon>Thrips</taxon>
    </lineage>
</organism>
<proteinExistence type="inferred from homology"/>
<keyword evidence="3" id="KW-0808">Transferase</keyword>
<dbReference type="KEGG" id="tpal:117650671"/>
<evidence type="ECO:0000256" key="2">
    <source>
        <dbReference type="ARBA" id="ARBA00022603"/>
    </source>
</evidence>
<protein>
    <recommendedName>
        <fullName evidence="1">mRNA m(6)A methyltransferase</fullName>
        <ecNumber evidence="1">2.1.1.348</ecNumber>
    </recommendedName>
</protein>
<evidence type="ECO:0000256" key="5">
    <source>
        <dbReference type="ARBA" id="ARBA00048957"/>
    </source>
</evidence>
<dbReference type="GO" id="GO:0036396">
    <property type="term" value="C:RNA N6-methyladenosine methyltransferase complex"/>
    <property type="evidence" value="ECO:0007669"/>
    <property type="project" value="TreeGrafter"/>
</dbReference>
<dbReference type="Proteomes" id="UP000515158">
    <property type="component" value="Unplaced"/>
</dbReference>
<keyword evidence="2" id="KW-0489">Methyltransferase</keyword>
<evidence type="ECO:0000313" key="11">
    <source>
        <dbReference type="RefSeq" id="XP_034250154.1"/>
    </source>
</evidence>
<feature type="compositionally biased region" description="Basic residues" evidence="7">
    <location>
        <begin position="16"/>
        <end position="27"/>
    </location>
</feature>
<dbReference type="RefSeq" id="XP_034250147.1">
    <property type="nucleotide sequence ID" value="XM_034394256.1"/>
</dbReference>
<keyword evidence="4" id="KW-0949">S-adenosyl-L-methionine</keyword>
<dbReference type="PROSITE" id="PS51563">
    <property type="entry name" value="SAM_MTA70L_1"/>
    <property type="match status" value="1"/>
</dbReference>
<feature type="region of interest" description="Disordered" evidence="7">
    <location>
        <begin position="164"/>
        <end position="235"/>
    </location>
</feature>
<dbReference type="PANTHER" id="PTHR12829">
    <property type="entry name" value="N6-ADENOSINE-METHYLTRANSFERASE"/>
    <property type="match status" value="1"/>
</dbReference>
<keyword evidence="8" id="KW-1185">Reference proteome</keyword>
<dbReference type="GO" id="GO:0005634">
    <property type="term" value="C:nucleus"/>
    <property type="evidence" value="ECO:0007669"/>
    <property type="project" value="InterPro"/>
</dbReference>
<evidence type="ECO:0000313" key="9">
    <source>
        <dbReference type="RefSeq" id="XP_034250139.1"/>
    </source>
</evidence>
<dbReference type="PANTHER" id="PTHR12829:SF7">
    <property type="entry name" value="N6-ADENOSINE-METHYLTRANSFERASE CATALYTIC SUBUNIT"/>
    <property type="match status" value="1"/>
</dbReference>
<dbReference type="InterPro" id="IPR029063">
    <property type="entry name" value="SAM-dependent_MTases_sf"/>
</dbReference>
<dbReference type="Pfam" id="PF05063">
    <property type="entry name" value="MT-A70"/>
    <property type="match status" value="1"/>
</dbReference>